<proteinExistence type="predicted"/>
<gene>
    <name evidence="1" type="ORF">LIER_43455</name>
</gene>
<sequence>MPERLVGEPWPLHILSPPHDGLDPLQPAHGSLTPGEFGCKSLPPPPGRTMLPWSRSCCITLSMIVPVIPCIIPAHSGGYEIPTSGTDPPFRKLTGSGASSRTSFYGLLFRSSGLIPSIPCALLRLCSFSYVIMAMIVIMI</sequence>
<dbReference type="Proteomes" id="UP001454036">
    <property type="component" value="Unassembled WGS sequence"/>
</dbReference>
<accession>A0AAV3Q3U4</accession>
<dbReference type="EMBL" id="BAABME010035308">
    <property type="protein sequence ID" value="GAA0158590.1"/>
    <property type="molecule type" value="Genomic_DNA"/>
</dbReference>
<dbReference type="AlphaFoldDB" id="A0AAV3Q3U4"/>
<protein>
    <submittedName>
        <fullName evidence="1">Uncharacterized protein</fullName>
    </submittedName>
</protein>
<evidence type="ECO:0000313" key="1">
    <source>
        <dbReference type="EMBL" id="GAA0158590.1"/>
    </source>
</evidence>
<comment type="caution">
    <text evidence="1">The sequence shown here is derived from an EMBL/GenBank/DDBJ whole genome shotgun (WGS) entry which is preliminary data.</text>
</comment>
<name>A0AAV3Q3U4_LITER</name>
<keyword evidence="2" id="KW-1185">Reference proteome</keyword>
<organism evidence="1 2">
    <name type="scientific">Lithospermum erythrorhizon</name>
    <name type="common">Purple gromwell</name>
    <name type="synonym">Lithospermum officinale var. erythrorhizon</name>
    <dbReference type="NCBI Taxonomy" id="34254"/>
    <lineage>
        <taxon>Eukaryota</taxon>
        <taxon>Viridiplantae</taxon>
        <taxon>Streptophyta</taxon>
        <taxon>Embryophyta</taxon>
        <taxon>Tracheophyta</taxon>
        <taxon>Spermatophyta</taxon>
        <taxon>Magnoliopsida</taxon>
        <taxon>eudicotyledons</taxon>
        <taxon>Gunneridae</taxon>
        <taxon>Pentapetalae</taxon>
        <taxon>asterids</taxon>
        <taxon>lamiids</taxon>
        <taxon>Boraginales</taxon>
        <taxon>Boraginaceae</taxon>
        <taxon>Boraginoideae</taxon>
        <taxon>Lithospermeae</taxon>
        <taxon>Lithospermum</taxon>
    </lineage>
</organism>
<reference evidence="1 2" key="1">
    <citation type="submission" date="2024-01" db="EMBL/GenBank/DDBJ databases">
        <title>The complete chloroplast genome sequence of Lithospermum erythrorhizon: insights into the phylogenetic relationship among Boraginaceae species and the maternal lineages of purple gromwells.</title>
        <authorList>
            <person name="Okada T."/>
            <person name="Watanabe K."/>
        </authorList>
    </citation>
    <scope>NUCLEOTIDE SEQUENCE [LARGE SCALE GENOMIC DNA]</scope>
</reference>
<evidence type="ECO:0000313" key="2">
    <source>
        <dbReference type="Proteomes" id="UP001454036"/>
    </source>
</evidence>